<keyword evidence="2" id="KW-0808">Transferase</keyword>
<dbReference type="InterPro" id="IPR003776">
    <property type="entry name" value="YcaO-like_dom"/>
</dbReference>
<evidence type="ECO:0000313" key="2">
    <source>
        <dbReference type="EMBL" id="MBB4699482.1"/>
    </source>
</evidence>
<gene>
    <name evidence="2" type="ORF">BJ982_001026</name>
</gene>
<dbReference type="InterPro" id="IPR022291">
    <property type="entry name" value="Bacteriocin_synth_cyclodeHase"/>
</dbReference>
<dbReference type="PROSITE" id="PS51664">
    <property type="entry name" value="YCAO"/>
    <property type="match status" value="1"/>
</dbReference>
<sequence>MSRTIRFKRYVIPYVVPGDAVYLTSERPGRTRLEGVLIEKMAPLLDGKHSRQDIVMLLAEEFPAARVERGLDRLMAAGHVIEADPGSDARAAGYWEAAGLDGDAALAAPAATPVEVVAVGDVRAEWFTAAARAAGLGIGGDEPPALRVVLTDDYLRPELRDLGMSTPWLPVKPVGVTIWVGPIFEAGVTGCYECLHVRLAAKNMLASYLRQRDALPEGLEVSSITGTPVSVSLATRLAALHAAKWATGVFRADRERRARYGELPGLLPVEQAEVITVDGLSLDVRHHAVPKRPQCPRCGDPGLQSARHRRPVTLRSTPKAAVSDGGHRARDPQEFLDAHAHLISPVTGTISNLIKIPLKVDGLHAYTAGQNFAVPMRNAADLRAGLRSMSSGKGMSDVQARASAVGEAIERYSVLYHGDEERVTASYRELGPEAAIAPNEVNLYSDRQFADRDAWNARPSHFHRVAVPFDPDARIEWTPMWSLTHGRRRYFPTSGLFFSYPNPAGPMFTGADSNGCAAGTSLEDAVLQGFMELVERDTVAMWWYNRLRRPAIDLSTFDVPYFGRWREWYRSLGRETWVLDITNDLGVPSVVAVSHRVDKPVQDILFSFGAHFDVKVAIGRALSEMNQFLTAVIGVNADGTGAYAFDDPDQLHWWRTAVLDEQDHLLPAEDAPARTAADFTDPTGADLLDDVALARHVVESKGLEMLVLDHTRPDIGLPVVKVMVPGLRHFWPRYAPGRLYDVPVELGWLDRPRTEDELNPIAMFL</sequence>
<dbReference type="Gene3D" id="3.30.40.250">
    <property type="match status" value="1"/>
</dbReference>
<name>A0A7W7D399_9ACTN</name>
<keyword evidence="3" id="KW-1185">Reference proteome</keyword>
<keyword evidence="2" id="KW-0689">Ribosomal protein</keyword>
<dbReference type="PANTHER" id="PTHR37809">
    <property type="entry name" value="RIBOSOMAL PROTEIN S12 METHYLTHIOTRANSFERASE ACCESSORY FACTOR YCAO"/>
    <property type="match status" value="1"/>
</dbReference>
<protein>
    <submittedName>
        <fullName evidence="2">Ribosomal protein S12 methylthiotransferase accessory factor</fullName>
    </submittedName>
</protein>
<evidence type="ECO:0000313" key="3">
    <source>
        <dbReference type="Proteomes" id="UP000542210"/>
    </source>
</evidence>
<dbReference type="EMBL" id="JACHND010000001">
    <property type="protein sequence ID" value="MBB4699482.1"/>
    <property type="molecule type" value="Genomic_DNA"/>
</dbReference>
<dbReference type="GO" id="GO:0005840">
    <property type="term" value="C:ribosome"/>
    <property type="evidence" value="ECO:0007669"/>
    <property type="project" value="UniProtKB-KW"/>
</dbReference>
<dbReference type="NCBIfam" id="TIGR03882">
    <property type="entry name" value="cyclo_dehyd_2"/>
    <property type="match status" value="1"/>
</dbReference>
<dbReference type="RefSeq" id="WP_184877046.1">
    <property type="nucleotide sequence ID" value="NZ_BOOV01000024.1"/>
</dbReference>
<dbReference type="Pfam" id="PF02624">
    <property type="entry name" value="YcaO"/>
    <property type="match status" value="1"/>
</dbReference>
<dbReference type="GO" id="GO:0016740">
    <property type="term" value="F:transferase activity"/>
    <property type="evidence" value="ECO:0007669"/>
    <property type="project" value="UniProtKB-KW"/>
</dbReference>
<evidence type="ECO:0000259" key="1">
    <source>
        <dbReference type="PROSITE" id="PS51664"/>
    </source>
</evidence>
<organism evidence="2 3">
    <name type="scientific">Sphaerisporangium siamense</name>
    <dbReference type="NCBI Taxonomy" id="795645"/>
    <lineage>
        <taxon>Bacteria</taxon>
        <taxon>Bacillati</taxon>
        <taxon>Actinomycetota</taxon>
        <taxon>Actinomycetes</taxon>
        <taxon>Streptosporangiales</taxon>
        <taxon>Streptosporangiaceae</taxon>
        <taxon>Sphaerisporangium</taxon>
    </lineage>
</organism>
<comment type="caution">
    <text evidence="2">The sequence shown here is derived from an EMBL/GenBank/DDBJ whole genome shotgun (WGS) entry which is preliminary data.</text>
</comment>
<feature type="domain" description="YcaO" evidence="1">
    <location>
        <begin position="392"/>
        <end position="765"/>
    </location>
</feature>
<dbReference type="Gene3D" id="3.90.930.60">
    <property type="match status" value="1"/>
</dbReference>
<dbReference type="AlphaFoldDB" id="A0A7W7D399"/>
<dbReference type="Proteomes" id="UP000542210">
    <property type="component" value="Unassembled WGS sequence"/>
</dbReference>
<dbReference type="Gene3D" id="3.40.50.720">
    <property type="entry name" value="NAD(P)-binding Rossmann-like Domain"/>
    <property type="match status" value="1"/>
</dbReference>
<dbReference type="PANTHER" id="PTHR37809:SF1">
    <property type="entry name" value="RIBOSOMAL PROTEIN S12 METHYLTHIOTRANSFERASE ACCESSORY FACTOR YCAO"/>
    <property type="match status" value="1"/>
</dbReference>
<dbReference type="NCBIfam" id="TIGR00702">
    <property type="entry name" value="YcaO-type kinase domain"/>
    <property type="match status" value="1"/>
</dbReference>
<dbReference type="Gene3D" id="3.30.1330.230">
    <property type="match status" value="2"/>
</dbReference>
<keyword evidence="2" id="KW-0687">Ribonucleoprotein</keyword>
<reference evidence="2 3" key="1">
    <citation type="submission" date="2020-08" db="EMBL/GenBank/DDBJ databases">
        <title>Sequencing the genomes of 1000 actinobacteria strains.</title>
        <authorList>
            <person name="Klenk H.-P."/>
        </authorList>
    </citation>
    <scope>NUCLEOTIDE SEQUENCE [LARGE SCALE GENOMIC DNA]</scope>
    <source>
        <strain evidence="2 3">DSM 45784</strain>
    </source>
</reference>
<accession>A0A7W7D399</accession>
<dbReference type="NCBIfam" id="TIGR03604">
    <property type="entry name" value="TOMM_cyclo_SagD"/>
    <property type="match status" value="1"/>
</dbReference>
<proteinExistence type="predicted"/>
<dbReference type="Gene3D" id="3.30.160.660">
    <property type="match status" value="1"/>
</dbReference>
<dbReference type="InterPro" id="IPR027624">
    <property type="entry name" value="TOMM_cyclo_SagD"/>
</dbReference>